<feature type="compositionally biased region" description="Pro residues" evidence="1">
    <location>
        <begin position="468"/>
        <end position="483"/>
    </location>
</feature>
<organism evidence="2 3">
    <name type="scientific">Penicillium vulpinum</name>
    <dbReference type="NCBI Taxonomy" id="29845"/>
    <lineage>
        <taxon>Eukaryota</taxon>
        <taxon>Fungi</taxon>
        <taxon>Dikarya</taxon>
        <taxon>Ascomycota</taxon>
        <taxon>Pezizomycotina</taxon>
        <taxon>Eurotiomycetes</taxon>
        <taxon>Eurotiomycetidae</taxon>
        <taxon>Eurotiales</taxon>
        <taxon>Aspergillaceae</taxon>
        <taxon>Penicillium</taxon>
    </lineage>
</organism>
<evidence type="ECO:0000313" key="3">
    <source>
        <dbReference type="Proteomes" id="UP000191518"/>
    </source>
</evidence>
<comment type="caution">
    <text evidence="2">The sequence shown here is derived from an EMBL/GenBank/DDBJ whole genome shotgun (WGS) entry which is preliminary data.</text>
</comment>
<feature type="region of interest" description="Disordered" evidence="1">
    <location>
        <begin position="283"/>
        <end position="306"/>
    </location>
</feature>
<feature type="region of interest" description="Disordered" evidence="1">
    <location>
        <begin position="468"/>
        <end position="526"/>
    </location>
</feature>
<feature type="compositionally biased region" description="Polar residues" evidence="1">
    <location>
        <begin position="443"/>
        <end position="456"/>
    </location>
</feature>
<dbReference type="Proteomes" id="UP000191518">
    <property type="component" value="Unassembled WGS sequence"/>
</dbReference>
<keyword evidence="3" id="KW-1185">Reference proteome</keyword>
<feature type="compositionally biased region" description="Pro residues" evidence="1">
    <location>
        <begin position="283"/>
        <end position="302"/>
    </location>
</feature>
<feature type="region of interest" description="Disordered" evidence="1">
    <location>
        <begin position="437"/>
        <end position="456"/>
    </location>
</feature>
<feature type="compositionally biased region" description="Polar residues" evidence="1">
    <location>
        <begin position="494"/>
        <end position="517"/>
    </location>
</feature>
<accession>A0A1V6RCN2</accession>
<name>A0A1V6RCN2_9EURO</name>
<evidence type="ECO:0000313" key="2">
    <source>
        <dbReference type="EMBL" id="OQD99021.1"/>
    </source>
</evidence>
<dbReference type="AlphaFoldDB" id="A0A1V6RCN2"/>
<gene>
    <name evidence="2" type="ORF">PENVUL_c066G03238</name>
</gene>
<sequence length="667" mass="73092">MGSGLPWQALGWHFECPDLNLGTRLRVWSFVSSSFSSYLVFHLFFLIHSRVSSAAKMASRSSSNTSEIPSEGSLSVGVFSPPQDHYEWKRALLDVKWLCFNQQYKQCALRCNQLIDTASSPLHPIRATYLHYYAATSYEYMGRAAHIFSAVKVPLLTSAMERFQTAYESLPAMIPSPVPNPNQTYSPVTFLHSPDSSPRSSMTTVVWSPPLPDRGVIAGPGPDSNADALSVENLSAHNARLVHTPPPPVPSPSSSSHSSITTAFCVTPPPASRGVSRFDYSAPPPAFHIPPPTREPPPPPCDASPRQTARYQLVSFNSARDGLPNGGSIVRNIARMIDNSIIAGADDPFVSRAPANFHAMKKPPVRLSPIKIPAEFEDPAKRSELIPSPLAIRKSSGEVFMCTSSPMVICGGSEQEVARSEVNRSIRARPPRLPLKIIPSGRLNANTEKTSPTVLASQPKRLLSPVFPSPMPMPMAPPTPTPVPRKKVPVLGSPFNSHAGSQKNTSTKSLPSRSTKPSPAPVSAERQAQINSFNGAVKWLREHIPADVTGLRKQIKHVSDLQQARRSRNTTMVRSASFWTFSPVKSSPGASQEPPVIEGPNIDEYGNVIRVETKAQRIKRLRAEDWRIGIRSKHSLWKGTEYYDKLCETALAELGETGYGSSEWLKR</sequence>
<dbReference type="EMBL" id="MDYP01000066">
    <property type="protein sequence ID" value="OQD99021.1"/>
    <property type="molecule type" value="Genomic_DNA"/>
</dbReference>
<evidence type="ECO:0000256" key="1">
    <source>
        <dbReference type="SAM" id="MobiDB-lite"/>
    </source>
</evidence>
<proteinExistence type="predicted"/>
<protein>
    <submittedName>
        <fullName evidence="2">Uncharacterized protein</fullName>
    </submittedName>
</protein>
<reference evidence="3" key="1">
    <citation type="journal article" date="2017" name="Nat. Microbiol.">
        <title>Global analysis of biosynthetic gene clusters reveals vast potential of secondary metabolite production in Penicillium species.</title>
        <authorList>
            <person name="Nielsen J.C."/>
            <person name="Grijseels S."/>
            <person name="Prigent S."/>
            <person name="Ji B."/>
            <person name="Dainat J."/>
            <person name="Nielsen K.F."/>
            <person name="Frisvad J.C."/>
            <person name="Workman M."/>
            <person name="Nielsen J."/>
        </authorList>
    </citation>
    <scope>NUCLEOTIDE SEQUENCE [LARGE SCALE GENOMIC DNA]</scope>
    <source>
        <strain evidence="3">IBT 29486</strain>
    </source>
</reference>
<feature type="region of interest" description="Disordered" evidence="1">
    <location>
        <begin position="242"/>
        <end position="261"/>
    </location>
</feature>